<evidence type="ECO:0000313" key="4">
    <source>
        <dbReference type="Proteomes" id="UP000759131"/>
    </source>
</evidence>
<feature type="compositionally biased region" description="Acidic residues" evidence="2">
    <location>
        <begin position="661"/>
        <end position="673"/>
    </location>
</feature>
<dbReference type="EMBL" id="CAJPIZ010005318">
    <property type="protein sequence ID" value="CAG2108485.1"/>
    <property type="molecule type" value="Genomic_DNA"/>
</dbReference>
<dbReference type="PANTHER" id="PTHR43157">
    <property type="entry name" value="PHOSPHATIDYLINOSITOL-GLYCAN BIOSYNTHESIS CLASS F PROTEIN-RELATED"/>
    <property type="match status" value="1"/>
</dbReference>
<dbReference type="Proteomes" id="UP000759131">
    <property type="component" value="Unassembled WGS sequence"/>
</dbReference>
<dbReference type="InterPro" id="IPR036291">
    <property type="entry name" value="NAD(P)-bd_dom_sf"/>
</dbReference>
<dbReference type="Pfam" id="PF00106">
    <property type="entry name" value="adh_short"/>
    <property type="match status" value="2"/>
</dbReference>
<dbReference type="PANTHER" id="PTHR43157:SF27">
    <property type="entry name" value="RETINOL DEHYDROGENASE 12, LIKE"/>
    <property type="match status" value="1"/>
</dbReference>
<evidence type="ECO:0000313" key="3">
    <source>
        <dbReference type="EMBL" id="CAD7628055.1"/>
    </source>
</evidence>
<dbReference type="PRINTS" id="PR00081">
    <property type="entry name" value="GDHRDH"/>
</dbReference>
<organism evidence="3">
    <name type="scientific">Medioppia subpectinata</name>
    <dbReference type="NCBI Taxonomy" id="1979941"/>
    <lineage>
        <taxon>Eukaryota</taxon>
        <taxon>Metazoa</taxon>
        <taxon>Ecdysozoa</taxon>
        <taxon>Arthropoda</taxon>
        <taxon>Chelicerata</taxon>
        <taxon>Arachnida</taxon>
        <taxon>Acari</taxon>
        <taxon>Acariformes</taxon>
        <taxon>Sarcoptiformes</taxon>
        <taxon>Oribatida</taxon>
        <taxon>Brachypylina</taxon>
        <taxon>Oppioidea</taxon>
        <taxon>Oppiidae</taxon>
        <taxon>Medioppia</taxon>
    </lineage>
</organism>
<keyword evidence="4" id="KW-1185">Reference proteome</keyword>
<dbReference type="AlphaFoldDB" id="A0A7R9Q0Y5"/>
<keyword evidence="1" id="KW-0560">Oxidoreductase</keyword>
<dbReference type="SUPFAM" id="SSF51735">
    <property type="entry name" value="NAD(P)-binding Rossmann-fold domains"/>
    <property type="match status" value="2"/>
</dbReference>
<evidence type="ECO:0000256" key="1">
    <source>
        <dbReference type="ARBA" id="ARBA00023002"/>
    </source>
</evidence>
<proteinExistence type="predicted"/>
<evidence type="ECO:0000256" key="2">
    <source>
        <dbReference type="SAM" id="MobiDB-lite"/>
    </source>
</evidence>
<dbReference type="CDD" id="cd05327">
    <property type="entry name" value="retinol-DH_like_SDR_c_like"/>
    <property type="match status" value="1"/>
</dbReference>
<protein>
    <submittedName>
        <fullName evidence="3">Uncharacterized protein</fullName>
    </submittedName>
</protein>
<sequence>MMSEIGRNVANRAKLCDSKRRLDGQVVVITGANTGIGKETAHQLALRGAKVIMACRSLEKGKQALDDILATNEHANVTLAKLDLASLKSVREFAQTMMQLYDHVDMLINNAGVMNTPDGTTTDDGFEAQIGTNHFGHFLLTMLLLPMLKKSPAARIINVSSVVHMAGKINLDNINLRNGAYSKTKGFLQSKLANVLFTRELARRLGPNSTVNTYSLHPGVHIVGDPQAAKAMERRILLGPAVAAQTILYCALEPSLDNESGFYYANCQRVDHMVGQATDDKTGQALWDLSCELMTRAATGRSNRCTSSRRLDGQTVIITGANTGIGKETAYQLSLRGAKVIMSCRSIARGEEAMNDIKGRNSGADLTLFELDLASLKSVREFAQQVLQNTDCVDILVNNAGVMNTPEWSTADGFEMQFGTNHLGHFLLTMLLLPLLQNSPKARVVNVSSVGHLAGKIHLDNINLRGGAYSPFKAYAQSKLANVLFTRELAKRLGHATTINTYSLHPGAVNTDVGRHMGMSAISEKVARTVSLTPELGAQTSLHCILTEGLDGESGFYYSNCERVDKMVPAATDEKMSQALWELSCELVNLEPHLRFIVSVSVNQPLGASYAGLPLIPLTALPSALENALALEFLEAFASELAKALLNALETALASEPLPESADELDVEPESDSDASSAVSLPKGIGAANVTAVHTDNNMSVKTIFIFESLIWCME</sequence>
<reference evidence="3" key="1">
    <citation type="submission" date="2020-11" db="EMBL/GenBank/DDBJ databases">
        <authorList>
            <person name="Tran Van P."/>
        </authorList>
    </citation>
    <scope>NUCLEOTIDE SEQUENCE</scope>
</reference>
<dbReference type="PRINTS" id="PR00080">
    <property type="entry name" value="SDRFAMILY"/>
</dbReference>
<dbReference type="EMBL" id="OC859893">
    <property type="protein sequence ID" value="CAD7628055.1"/>
    <property type="molecule type" value="Genomic_DNA"/>
</dbReference>
<dbReference type="InterPro" id="IPR002347">
    <property type="entry name" value="SDR_fam"/>
</dbReference>
<dbReference type="GO" id="GO:0016491">
    <property type="term" value="F:oxidoreductase activity"/>
    <property type="evidence" value="ECO:0007669"/>
    <property type="project" value="UniProtKB-KW"/>
</dbReference>
<accession>A0A7R9Q0Y5</accession>
<feature type="region of interest" description="Disordered" evidence="2">
    <location>
        <begin position="659"/>
        <end position="680"/>
    </location>
</feature>
<gene>
    <name evidence="3" type="ORF">OSB1V03_LOCUS8477</name>
</gene>
<dbReference type="Gene3D" id="3.40.50.720">
    <property type="entry name" value="NAD(P)-binding Rossmann-like Domain"/>
    <property type="match status" value="2"/>
</dbReference>
<dbReference type="OrthoDB" id="191139at2759"/>
<name>A0A7R9Q0Y5_9ACAR</name>